<comment type="caution">
    <text evidence="2">The sequence shown here is derived from an EMBL/GenBank/DDBJ whole genome shotgun (WGS) entry which is preliminary data.</text>
</comment>
<protein>
    <submittedName>
        <fullName evidence="2">MBL fold metallo-hydrolase</fullName>
    </submittedName>
</protein>
<dbReference type="SUPFAM" id="SSF56281">
    <property type="entry name" value="Metallo-hydrolase/oxidoreductase"/>
    <property type="match status" value="1"/>
</dbReference>
<dbReference type="Gene3D" id="3.60.15.10">
    <property type="entry name" value="Ribonuclease Z/Hydroxyacylglutathione hydrolase-like"/>
    <property type="match status" value="1"/>
</dbReference>
<name>A0A9D1DZ27_9FIRM</name>
<reference evidence="2" key="2">
    <citation type="journal article" date="2021" name="PeerJ">
        <title>Extensive microbial diversity within the chicken gut microbiome revealed by metagenomics and culture.</title>
        <authorList>
            <person name="Gilroy R."/>
            <person name="Ravi A."/>
            <person name="Getino M."/>
            <person name="Pursley I."/>
            <person name="Horton D.L."/>
            <person name="Alikhan N.F."/>
            <person name="Baker D."/>
            <person name="Gharbi K."/>
            <person name="Hall N."/>
            <person name="Watson M."/>
            <person name="Adriaenssens E.M."/>
            <person name="Foster-Nyarko E."/>
            <person name="Jarju S."/>
            <person name="Secka A."/>
            <person name="Antonio M."/>
            <person name="Oren A."/>
            <person name="Chaudhuri R.R."/>
            <person name="La Ragione R."/>
            <person name="Hildebrand F."/>
            <person name="Pallen M.J."/>
        </authorList>
    </citation>
    <scope>NUCLEOTIDE SEQUENCE</scope>
    <source>
        <strain evidence="2">CHK189-12415</strain>
    </source>
</reference>
<dbReference type="InterPro" id="IPR050855">
    <property type="entry name" value="NDM-1-like"/>
</dbReference>
<sequence>MQIQTPIVTMIAKGTWCINEYGMDAMFLLEGAHKALLIDTGTGTFDVAALVRGITEKPLRVVCTHGHVDHVGGIGFFDEVWLHPDDFEMARTLTREQRQGYVTIMNGMSGGLFSVTEEDVKGFDKLPQLKPLHEGDILDLGGRKVVVYETPGHTPGGLSFLDVRERIIFTGDACNGNTLLSSSGSKKPKSGVDTLLATAKKLRALEPYYDRDYNGHIGYAANVNCMPMPASINQDAIDVCEGILNGTVKGEPQEAAFGGNSYHAGKGAFGVRFDPEQLYTE</sequence>
<accession>A0A9D1DZ27</accession>
<dbReference type="AlphaFoldDB" id="A0A9D1DZ27"/>
<dbReference type="InterPro" id="IPR001279">
    <property type="entry name" value="Metallo-B-lactamas"/>
</dbReference>
<dbReference type="InterPro" id="IPR036866">
    <property type="entry name" value="RibonucZ/Hydroxyglut_hydro"/>
</dbReference>
<evidence type="ECO:0000313" key="3">
    <source>
        <dbReference type="Proteomes" id="UP000824241"/>
    </source>
</evidence>
<dbReference type="EMBL" id="DVHA01000308">
    <property type="protein sequence ID" value="HIR61799.1"/>
    <property type="molecule type" value="Genomic_DNA"/>
</dbReference>
<dbReference type="Proteomes" id="UP000824241">
    <property type="component" value="Unassembled WGS sequence"/>
</dbReference>
<evidence type="ECO:0000313" key="2">
    <source>
        <dbReference type="EMBL" id="HIR61799.1"/>
    </source>
</evidence>
<feature type="domain" description="Metallo-beta-lactamase" evidence="1">
    <location>
        <begin position="23"/>
        <end position="216"/>
    </location>
</feature>
<organism evidence="2 3">
    <name type="scientific">Candidatus Faecivivens stercoravium</name>
    <dbReference type="NCBI Taxonomy" id="2840803"/>
    <lineage>
        <taxon>Bacteria</taxon>
        <taxon>Bacillati</taxon>
        <taxon>Bacillota</taxon>
        <taxon>Clostridia</taxon>
        <taxon>Eubacteriales</taxon>
        <taxon>Oscillospiraceae</taxon>
        <taxon>Oscillospiraceae incertae sedis</taxon>
        <taxon>Candidatus Faecivivens</taxon>
    </lineage>
</organism>
<dbReference type="Pfam" id="PF00753">
    <property type="entry name" value="Lactamase_B"/>
    <property type="match status" value="1"/>
</dbReference>
<dbReference type="SMART" id="SM00849">
    <property type="entry name" value="Lactamase_B"/>
    <property type="match status" value="1"/>
</dbReference>
<dbReference type="PANTHER" id="PTHR42951:SF22">
    <property type="entry name" value="METALLO BETA-LACTAMASE SUPERFAMILY LIPOPROTEIN"/>
    <property type="match status" value="1"/>
</dbReference>
<gene>
    <name evidence="2" type="ORF">IAB37_09525</name>
</gene>
<proteinExistence type="predicted"/>
<reference evidence="2" key="1">
    <citation type="submission" date="2020-10" db="EMBL/GenBank/DDBJ databases">
        <authorList>
            <person name="Gilroy R."/>
        </authorList>
    </citation>
    <scope>NUCLEOTIDE SEQUENCE</scope>
    <source>
        <strain evidence="2">CHK189-12415</strain>
    </source>
</reference>
<dbReference type="PANTHER" id="PTHR42951">
    <property type="entry name" value="METALLO-BETA-LACTAMASE DOMAIN-CONTAINING"/>
    <property type="match status" value="1"/>
</dbReference>
<evidence type="ECO:0000259" key="1">
    <source>
        <dbReference type="SMART" id="SM00849"/>
    </source>
</evidence>